<comment type="caution">
    <text evidence="2">The sequence shown here is derived from an EMBL/GenBank/DDBJ whole genome shotgun (WGS) entry which is preliminary data.</text>
</comment>
<feature type="region of interest" description="Disordered" evidence="1">
    <location>
        <begin position="1"/>
        <end position="28"/>
    </location>
</feature>
<reference evidence="2" key="1">
    <citation type="submission" date="2009-04" db="EMBL/GenBank/DDBJ databases">
        <authorList>
            <person name="Weinstock G."/>
            <person name="Sodergren E."/>
            <person name="Clifton S."/>
            <person name="Fulton L."/>
            <person name="Fulton B."/>
            <person name="Courtney L."/>
            <person name="Fronick C."/>
            <person name="Harrison M."/>
            <person name="Strong C."/>
            <person name="Farmer C."/>
            <person name="Delahaunty K."/>
            <person name="Markovic C."/>
            <person name="Hall O."/>
            <person name="Minx P."/>
            <person name="Tomlinson C."/>
            <person name="Mitreva M."/>
            <person name="Nelson J."/>
            <person name="Hou S."/>
            <person name="Wollam A."/>
            <person name="Pepin K.H."/>
            <person name="Johnson M."/>
            <person name="Bhonagiri V."/>
            <person name="Nash W.E."/>
            <person name="Warren W."/>
            <person name="Chinwalla A."/>
            <person name="Mardis E.R."/>
            <person name="Wilson R.K."/>
        </authorList>
    </citation>
    <scope>NUCLEOTIDE SEQUENCE [LARGE SCALE GENOMIC DNA]</scope>
    <source>
        <strain evidence="2">DSM 20098</strain>
    </source>
</reference>
<accession>C4FFE2</accession>
<evidence type="ECO:0000313" key="3">
    <source>
        <dbReference type="Proteomes" id="UP000006408"/>
    </source>
</evidence>
<dbReference type="HOGENOM" id="CLU_2166028_0_0_11"/>
<evidence type="ECO:0000313" key="2">
    <source>
        <dbReference type="EMBL" id="EEP21673.1"/>
    </source>
</evidence>
<organism evidence="2 3">
    <name type="scientific">Bifidobacterium angulatum DSM 20098 = JCM 7096</name>
    <dbReference type="NCBI Taxonomy" id="518635"/>
    <lineage>
        <taxon>Bacteria</taxon>
        <taxon>Bacillati</taxon>
        <taxon>Actinomycetota</taxon>
        <taxon>Actinomycetes</taxon>
        <taxon>Bifidobacteriales</taxon>
        <taxon>Bifidobacteriaceae</taxon>
        <taxon>Bifidobacterium</taxon>
    </lineage>
</organism>
<feature type="compositionally biased region" description="Basic and acidic residues" evidence="1">
    <location>
        <begin position="7"/>
        <end position="20"/>
    </location>
</feature>
<dbReference type="PATRIC" id="fig|518635.7.peg.972"/>
<name>C4FFE2_9BIFI</name>
<dbReference type="Proteomes" id="UP000006408">
    <property type="component" value="Unassembled WGS sequence"/>
</dbReference>
<dbReference type="EMBL" id="ABYS02000004">
    <property type="protein sequence ID" value="EEP21673.1"/>
    <property type="molecule type" value="Genomic_DNA"/>
</dbReference>
<sequence length="107" mass="11664">MPWHGLGARDWRHTDKRPEAQRSGGSSGDIVMDVACDMEAGLSIRQVADRRHLPVDFIVMAISRAQERGLLQVADLTSRSTCGETTCQPDPSSLICAGCPFRPRADA</sequence>
<gene>
    <name evidence="2" type="ORF">BIFANG_03042</name>
</gene>
<dbReference type="AlphaFoldDB" id="C4FFE2"/>
<protein>
    <submittedName>
        <fullName evidence="2">Uncharacterized protein</fullName>
    </submittedName>
</protein>
<evidence type="ECO:0000256" key="1">
    <source>
        <dbReference type="SAM" id="MobiDB-lite"/>
    </source>
</evidence>
<proteinExistence type="predicted"/>
<keyword evidence="3" id="KW-1185">Reference proteome</keyword>